<dbReference type="OrthoDB" id="49457at2"/>
<dbReference type="AlphaFoldDB" id="A0A3R5UUL5"/>
<sequence>MRNLTIRKKIMAILIVGSVLFLVLGFYNNLTIRKLNGLASEQGISFDKSTAVRNLEMANLKLNLVAMDMIVDRIDGFVDEERKQELADILNDYQTGKKAIKEMITDETVLAKFEEIYKQFDKLYALVSTDLITAVEDRADSSVFGAFDNIIDDTSSAIDDQINEILSGINADVDKTSASAASISKASVISSLFIMLFIITINTIITLLVSTSIIKSVKTITFTAKDLAEGEGDLTKEIRVDAYDETKILADYINTFIAKVRETVHSIQQSSESVSAGSSELAASTEELSNTMSQQTSQISSIAASVEEMAATSKEIAVNVGEVLQRSQEANHLTDDGKKKLDSAVKDIADIKSSVEDMAKTIKELTDSSERIGAILDVINDIADQTNLLALNAAIEAARAGEAGRGFAVVADEVRKLAERTQNATGEVGGIISTLRKETENASTNMNKAVGAVSKGVTAISETGEIFEQIMISVKDISLNNSAISSAVNEESDAVNSVNDNVQMISSGLEQSSIALSEISHTVSDLQRQSEDQYRVVNRFKVV</sequence>
<evidence type="ECO:0000256" key="2">
    <source>
        <dbReference type="ARBA" id="ARBA00023224"/>
    </source>
</evidence>
<dbReference type="SMART" id="SM00304">
    <property type="entry name" value="HAMP"/>
    <property type="match status" value="2"/>
</dbReference>
<dbReference type="GO" id="GO:0004888">
    <property type="term" value="F:transmembrane signaling receptor activity"/>
    <property type="evidence" value="ECO:0007669"/>
    <property type="project" value="InterPro"/>
</dbReference>
<evidence type="ECO:0000313" key="8">
    <source>
        <dbReference type="EMBL" id="QAR32970.1"/>
    </source>
</evidence>
<evidence type="ECO:0000259" key="6">
    <source>
        <dbReference type="PROSITE" id="PS50111"/>
    </source>
</evidence>
<dbReference type="Gene3D" id="1.10.287.950">
    <property type="entry name" value="Methyl-accepting chemotaxis protein"/>
    <property type="match status" value="1"/>
</dbReference>
<keyword evidence="2 4" id="KW-0807">Transducer</keyword>
<evidence type="ECO:0000256" key="5">
    <source>
        <dbReference type="SAM" id="Phobius"/>
    </source>
</evidence>
<dbReference type="PANTHER" id="PTHR32089">
    <property type="entry name" value="METHYL-ACCEPTING CHEMOTAXIS PROTEIN MCPB"/>
    <property type="match status" value="1"/>
</dbReference>
<name>A0A3R5UUL5_9BACT</name>
<proteinExistence type="inferred from homology"/>
<evidence type="ECO:0000256" key="4">
    <source>
        <dbReference type="PROSITE-ProRule" id="PRU00284"/>
    </source>
</evidence>
<keyword evidence="5" id="KW-0812">Transmembrane</keyword>
<comment type="subcellular location">
    <subcellularLocation>
        <location evidence="1">Membrane</location>
    </subcellularLocation>
</comment>
<dbReference type="CDD" id="cd11386">
    <property type="entry name" value="MCP_signal"/>
    <property type="match status" value="1"/>
</dbReference>
<evidence type="ECO:0000313" key="9">
    <source>
        <dbReference type="Proteomes" id="UP000287502"/>
    </source>
</evidence>
<dbReference type="SUPFAM" id="SSF58104">
    <property type="entry name" value="Methyl-accepting chemotaxis protein (MCP) signaling domain"/>
    <property type="match status" value="1"/>
</dbReference>
<dbReference type="InterPro" id="IPR003660">
    <property type="entry name" value="HAMP_dom"/>
</dbReference>
<dbReference type="PANTHER" id="PTHR32089:SF112">
    <property type="entry name" value="LYSOZYME-LIKE PROTEIN-RELATED"/>
    <property type="match status" value="1"/>
</dbReference>
<dbReference type="PROSITE" id="PS50885">
    <property type="entry name" value="HAMP"/>
    <property type="match status" value="1"/>
</dbReference>
<feature type="domain" description="HAMP" evidence="7">
    <location>
        <begin position="211"/>
        <end position="265"/>
    </location>
</feature>
<dbReference type="KEGG" id="gtl:EP073_05970"/>
<dbReference type="InterPro" id="IPR004089">
    <property type="entry name" value="MCPsignal_dom"/>
</dbReference>
<dbReference type="PRINTS" id="PR00260">
    <property type="entry name" value="CHEMTRNSDUCR"/>
</dbReference>
<dbReference type="InterPro" id="IPR004090">
    <property type="entry name" value="Chemotax_Me-accpt_rcpt"/>
</dbReference>
<keyword evidence="5" id="KW-0472">Membrane</keyword>
<keyword evidence="9" id="KW-1185">Reference proteome</keyword>
<evidence type="ECO:0000256" key="1">
    <source>
        <dbReference type="ARBA" id="ARBA00004370"/>
    </source>
</evidence>
<dbReference type="GO" id="GO:0016020">
    <property type="term" value="C:membrane"/>
    <property type="evidence" value="ECO:0007669"/>
    <property type="project" value="UniProtKB-SubCell"/>
</dbReference>
<reference evidence="8 9" key="1">
    <citation type="submission" date="2019-01" db="EMBL/GenBank/DDBJ databases">
        <title>Geovibrio thiophilus DSM 11263, complete genome.</title>
        <authorList>
            <person name="Spring S."/>
            <person name="Bunk B."/>
            <person name="Sproer C."/>
        </authorList>
    </citation>
    <scope>NUCLEOTIDE SEQUENCE [LARGE SCALE GENOMIC DNA]</scope>
    <source>
        <strain evidence="8 9">DSM 11263</strain>
    </source>
</reference>
<protein>
    <submittedName>
        <fullName evidence="8">Methyl-accepting chemotaxis protein</fullName>
    </submittedName>
</protein>
<dbReference type="RefSeq" id="WP_128466256.1">
    <property type="nucleotide sequence ID" value="NZ_CP035108.1"/>
</dbReference>
<keyword evidence="5" id="KW-1133">Transmembrane helix</keyword>
<dbReference type="Proteomes" id="UP000287502">
    <property type="component" value="Chromosome"/>
</dbReference>
<feature type="transmembrane region" description="Helical" evidence="5">
    <location>
        <begin position="12"/>
        <end position="30"/>
    </location>
</feature>
<evidence type="ECO:0000256" key="3">
    <source>
        <dbReference type="ARBA" id="ARBA00029447"/>
    </source>
</evidence>
<dbReference type="SMART" id="SM00283">
    <property type="entry name" value="MA"/>
    <property type="match status" value="1"/>
</dbReference>
<dbReference type="PROSITE" id="PS50111">
    <property type="entry name" value="CHEMOTAXIS_TRANSDUC_2"/>
    <property type="match status" value="1"/>
</dbReference>
<feature type="domain" description="Methyl-accepting transducer" evidence="6">
    <location>
        <begin position="270"/>
        <end position="506"/>
    </location>
</feature>
<dbReference type="GO" id="GO:0006935">
    <property type="term" value="P:chemotaxis"/>
    <property type="evidence" value="ECO:0007669"/>
    <property type="project" value="InterPro"/>
</dbReference>
<dbReference type="Pfam" id="PF00015">
    <property type="entry name" value="MCPsignal"/>
    <property type="match status" value="1"/>
</dbReference>
<evidence type="ECO:0000259" key="7">
    <source>
        <dbReference type="PROSITE" id="PS50885"/>
    </source>
</evidence>
<dbReference type="GO" id="GO:0007165">
    <property type="term" value="P:signal transduction"/>
    <property type="evidence" value="ECO:0007669"/>
    <property type="project" value="UniProtKB-KW"/>
</dbReference>
<dbReference type="EMBL" id="CP035108">
    <property type="protein sequence ID" value="QAR32970.1"/>
    <property type="molecule type" value="Genomic_DNA"/>
</dbReference>
<feature type="transmembrane region" description="Helical" evidence="5">
    <location>
        <begin position="188"/>
        <end position="209"/>
    </location>
</feature>
<comment type="similarity">
    <text evidence="3">Belongs to the methyl-accepting chemotaxis (MCP) protein family.</text>
</comment>
<gene>
    <name evidence="8" type="ORF">EP073_05970</name>
</gene>
<accession>A0A3R5UUL5</accession>
<organism evidence="8 9">
    <name type="scientific">Geovibrio thiophilus</name>
    <dbReference type="NCBI Taxonomy" id="139438"/>
    <lineage>
        <taxon>Bacteria</taxon>
        <taxon>Pseudomonadati</taxon>
        <taxon>Deferribacterota</taxon>
        <taxon>Deferribacteres</taxon>
        <taxon>Deferribacterales</taxon>
        <taxon>Geovibrionaceae</taxon>
        <taxon>Geovibrio</taxon>
    </lineage>
</organism>
<dbReference type="FunFam" id="1.10.287.950:FF:000001">
    <property type="entry name" value="Methyl-accepting chemotaxis sensory transducer"/>
    <property type="match status" value="1"/>
</dbReference>